<dbReference type="GO" id="GO:0000287">
    <property type="term" value="F:magnesium ion binding"/>
    <property type="evidence" value="ECO:0007669"/>
    <property type="project" value="UniProtKB-UniRule"/>
</dbReference>
<comment type="function">
    <text evidence="5">This enzyme is involved in nucleotide metabolism: it produces dUMP, the immediate precursor of thymidine nucleotides and it decreases the intracellular concentration of dUTP so that uracil cannot be incorporated into DNA.</text>
</comment>
<dbReference type="CDD" id="cd07557">
    <property type="entry name" value="trimeric_dUTPase"/>
    <property type="match status" value="1"/>
</dbReference>
<keyword evidence="5" id="KW-0460">Magnesium</keyword>
<dbReference type="HAMAP" id="MF_00116">
    <property type="entry name" value="dUTPase_bact"/>
    <property type="match status" value="1"/>
</dbReference>
<feature type="binding site" evidence="5">
    <location>
        <begin position="94"/>
        <end position="96"/>
    </location>
    <ligand>
        <name>substrate</name>
    </ligand>
</feature>
<evidence type="ECO:0000313" key="8">
    <source>
        <dbReference type="Proteomes" id="UP000239706"/>
    </source>
</evidence>
<comment type="caution">
    <text evidence="7">The sequence shown here is derived from an EMBL/GenBank/DDBJ whole genome shotgun (WGS) entry which is preliminary data.</text>
</comment>
<keyword evidence="3 5" id="KW-0546">Nucleotide metabolism</keyword>
<dbReference type="EMBL" id="PVXO01000066">
    <property type="protein sequence ID" value="PRR77271.1"/>
    <property type="molecule type" value="Genomic_DNA"/>
</dbReference>
<dbReference type="InterPro" id="IPR029054">
    <property type="entry name" value="dUTPase-like"/>
</dbReference>
<evidence type="ECO:0000259" key="6">
    <source>
        <dbReference type="Pfam" id="PF00692"/>
    </source>
</evidence>
<keyword evidence="2 5" id="KW-0378">Hydrolase</keyword>
<comment type="cofactor">
    <cofactor evidence="5">
        <name>Mg(2+)</name>
        <dbReference type="ChEBI" id="CHEBI:18420"/>
    </cofactor>
</comment>
<dbReference type="PANTHER" id="PTHR11241:SF0">
    <property type="entry name" value="DEOXYURIDINE 5'-TRIPHOSPHATE NUCLEOTIDOHYDROLASE"/>
    <property type="match status" value="1"/>
</dbReference>
<evidence type="ECO:0000256" key="3">
    <source>
        <dbReference type="ARBA" id="ARBA00023080"/>
    </source>
</evidence>
<proteinExistence type="inferred from homology"/>
<keyword evidence="5" id="KW-0479">Metal-binding</keyword>
<dbReference type="NCBIfam" id="TIGR00576">
    <property type="entry name" value="dut"/>
    <property type="match status" value="1"/>
</dbReference>
<feature type="binding site" evidence="5">
    <location>
        <position position="90"/>
    </location>
    <ligand>
        <name>substrate</name>
    </ligand>
</feature>
<dbReference type="UniPathway" id="UPA00610">
    <property type="reaction ID" value="UER00666"/>
</dbReference>
<dbReference type="Gene3D" id="2.70.40.10">
    <property type="match status" value="1"/>
</dbReference>
<comment type="similarity">
    <text evidence="1 5">Belongs to the dUTPase family.</text>
</comment>
<dbReference type="InterPro" id="IPR036157">
    <property type="entry name" value="dUTPase-like_sf"/>
</dbReference>
<dbReference type="InterPro" id="IPR033704">
    <property type="entry name" value="dUTPase_trimeric"/>
</dbReference>
<protein>
    <recommendedName>
        <fullName evidence="5">Deoxyuridine 5'-triphosphate nucleotidohydrolase</fullName>
        <shortName evidence="5">dUTPase</shortName>
        <ecNumber evidence="5">3.6.1.23</ecNumber>
    </recommendedName>
    <alternativeName>
        <fullName evidence="5">dUTP pyrophosphatase</fullName>
    </alternativeName>
</protein>
<feature type="domain" description="dUTPase-like" evidence="6">
    <location>
        <begin position="26"/>
        <end position="156"/>
    </location>
</feature>
<evidence type="ECO:0000256" key="5">
    <source>
        <dbReference type="HAMAP-Rule" id="MF_00116"/>
    </source>
</evidence>
<gene>
    <name evidence="5 7" type="primary">dut</name>
    <name evidence="7" type="ORF">CLLI_24410</name>
</gene>
<evidence type="ECO:0000256" key="4">
    <source>
        <dbReference type="ARBA" id="ARBA00047686"/>
    </source>
</evidence>
<evidence type="ECO:0000256" key="1">
    <source>
        <dbReference type="ARBA" id="ARBA00006581"/>
    </source>
</evidence>
<dbReference type="PANTHER" id="PTHR11241">
    <property type="entry name" value="DEOXYURIDINE 5'-TRIPHOSPHATE NUCLEOTIDOHYDROLASE"/>
    <property type="match status" value="1"/>
</dbReference>
<dbReference type="Pfam" id="PF00692">
    <property type="entry name" value="dUTPase"/>
    <property type="match status" value="1"/>
</dbReference>
<dbReference type="GO" id="GO:0046081">
    <property type="term" value="P:dUTP catabolic process"/>
    <property type="evidence" value="ECO:0007669"/>
    <property type="project" value="InterPro"/>
</dbReference>
<dbReference type="InterPro" id="IPR008181">
    <property type="entry name" value="dUTPase"/>
</dbReference>
<accession>A0A2T0B0Y1</accession>
<dbReference type="GO" id="GO:0004170">
    <property type="term" value="F:dUTP diphosphatase activity"/>
    <property type="evidence" value="ECO:0007669"/>
    <property type="project" value="UniProtKB-UniRule"/>
</dbReference>
<keyword evidence="8" id="KW-1185">Reference proteome</keyword>
<comment type="caution">
    <text evidence="5">Lacks conserved residue(s) required for the propagation of feature annotation.</text>
</comment>
<name>A0A2T0B0Y1_9CLOT</name>
<dbReference type="EC" id="3.6.1.23" evidence="5"/>
<dbReference type="SUPFAM" id="SSF51283">
    <property type="entry name" value="dUTPase-like"/>
    <property type="match status" value="1"/>
</dbReference>
<evidence type="ECO:0000313" key="7">
    <source>
        <dbReference type="EMBL" id="PRR77271.1"/>
    </source>
</evidence>
<comment type="pathway">
    <text evidence="5">Pyrimidine metabolism; dUMP biosynthesis; dUMP from dCTP (dUTP route): step 2/2.</text>
</comment>
<dbReference type="Proteomes" id="UP000239706">
    <property type="component" value="Unassembled WGS sequence"/>
</dbReference>
<sequence>MLIYQIDKGRGLSAMYKLFIKKLNEDAIIPKYAHEGDAGMDLYSIEEKTIEPGETTLIHTGISIQLPEETEAQIRPRSGLALKHSITVLNTPGTIDEGYRGEICIILINHGNNTFKVEKHMRIAQMVIKPVLKVKILEVTTLLDSERGENGLGSTGLK</sequence>
<evidence type="ECO:0000256" key="2">
    <source>
        <dbReference type="ARBA" id="ARBA00022801"/>
    </source>
</evidence>
<comment type="catalytic activity">
    <reaction evidence="4 5">
        <text>dUTP + H2O = dUMP + diphosphate + H(+)</text>
        <dbReference type="Rhea" id="RHEA:10248"/>
        <dbReference type="ChEBI" id="CHEBI:15377"/>
        <dbReference type="ChEBI" id="CHEBI:15378"/>
        <dbReference type="ChEBI" id="CHEBI:33019"/>
        <dbReference type="ChEBI" id="CHEBI:61555"/>
        <dbReference type="ChEBI" id="CHEBI:246422"/>
        <dbReference type="EC" id="3.6.1.23"/>
    </reaction>
</comment>
<dbReference type="GO" id="GO:0006226">
    <property type="term" value="P:dUMP biosynthetic process"/>
    <property type="evidence" value="ECO:0007669"/>
    <property type="project" value="UniProtKB-UniRule"/>
</dbReference>
<reference evidence="7 8" key="1">
    <citation type="submission" date="2018-03" db="EMBL/GenBank/DDBJ databases">
        <title>Genome sequence of Clostridium liquoris DSM 100320.</title>
        <authorList>
            <person name="Poehlein A."/>
            <person name="Daniel R."/>
        </authorList>
    </citation>
    <scope>NUCLEOTIDE SEQUENCE [LARGE SCALE GENOMIC DNA]</scope>
    <source>
        <strain evidence="7 8">DSM 100320</strain>
    </source>
</reference>
<feature type="binding site" evidence="5">
    <location>
        <begin position="77"/>
        <end position="79"/>
    </location>
    <ligand>
        <name>substrate</name>
    </ligand>
</feature>
<dbReference type="NCBIfam" id="NF001862">
    <property type="entry name" value="PRK00601.1"/>
    <property type="match status" value="1"/>
</dbReference>
<dbReference type="AlphaFoldDB" id="A0A2T0B0Y1"/>
<organism evidence="7 8">
    <name type="scientific">Clostridium liquoris</name>
    <dbReference type="NCBI Taxonomy" id="1289519"/>
    <lineage>
        <taxon>Bacteria</taxon>
        <taxon>Bacillati</taxon>
        <taxon>Bacillota</taxon>
        <taxon>Clostridia</taxon>
        <taxon>Eubacteriales</taxon>
        <taxon>Clostridiaceae</taxon>
        <taxon>Clostridium</taxon>
    </lineage>
</organism>